<evidence type="ECO:0000259" key="7">
    <source>
        <dbReference type="PROSITE" id="PS51201"/>
    </source>
</evidence>
<keyword evidence="6" id="KW-0406">Ion transport</keyword>
<organism evidence="9 10">
    <name type="scientific">Psychroflexus torquis (strain ATCC 700755 / CIP 106069 / ACAM 623)</name>
    <dbReference type="NCBI Taxonomy" id="313595"/>
    <lineage>
        <taxon>Bacteria</taxon>
        <taxon>Pseudomonadati</taxon>
        <taxon>Bacteroidota</taxon>
        <taxon>Flavobacteriia</taxon>
        <taxon>Flavobacteriales</taxon>
        <taxon>Flavobacteriaceae</taxon>
        <taxon>Psychroflexus</taxon>
    </lineage>
</organism>
<dbReference type="Pfam" id="PF02080">
    <property type="entry name" value="TrkA_C"/>
    <property type="match status" value="2"/>
</dbReference>
<dbReference type="eggNOG" id="COG0569">
    <property type="taxonomic scope" value="Bacteria"/>
</dbReference>
<keyword evidence="10" id="KW-1185">Reference proteome</keyword>
<accession>K4I956</accession>
<dbReference type="PROSITE" id="PS51201">
    <property type="entry name" value="RCK_N"/>
    <property type="match status" value="2"/>
</dbReference>
<dbReference type="PANTHER" id="PTHR43833">
    <property type="entry name" value="POTASSIUM CHANNEL PROTEIN 2-RELATED-RELATED"/>
    <property type="match status" value="1"/>
</dbReference>
<dbReference type="PRINTS" id="PR00335">
    <property type="entry name" value="KUPTAKETRKA"/>
</dbReference>
<sequence>MKIIIAGAGEVGFHLAKLFSYESHAITLLDIDEDRLEYANKHLDIKTILGDATLPSSLKEADVVHSDMVIAVTSNQSINISVCVFAKQMGAGRTVARVSNQELLESHQLGSEKVIDMKALGIDEMISPESLAAKEVEMLLNQSAFTDTFKFDDGALTMIGLTLRSKAPFIGNTVQEAADIFPGLHFVPIALQRYGTQLTVMPRGDTIFKRGDRVYFITDSEGVEELYKLTGAEKRSIKKVMILGGSNIGKTLAEKLCKEKFAVKIIEKDLKKATHLANILPDALIINADGRNVEILKEENISKMDAFIAVTEDSETNIITCLVANSKGVRKTIALVENVDYFQLSHSIGIHSLVNKKLLAANSIFRYLRKGDVIAMTKLNNMNAELLEFVVKANSKVTNSKIVDINFPRTAVVGGVIRDGKGIIALGDFKIREGDRIVVCTLPKSIKSVENLFC</sequence>
<dbReference type="PROSITE" id="PS51202">
    <property type="entry name" value="RCK_C"/>
    <property type="match status" value="2"/>
</dbReference>
<dbReference type="InterPro" id="IPR006037">
    <property type="entry name" value="RCK_C"/>
</dbReference>
<evidence type="ECO:0000313" key="10">
    <source>
        <dbReference type="Proteomes" id="UP000008514"/>
    </source>
</evidence>
<dbReference type="NCBIfam" id="NF007032">
    <property type="entry name" value="PRK09496.1-4"/>
    <property type="match status" value="1"/>
</dbReference>
<feature type="domain" description="RCK C-terminal" evidence="8">
    <location>
        <begin position="146"/>
        <end position="232"/>
    </location>
</feature>
<evidence type="ECO:0000256" key="5">
    <source>
        <dbReference type="ARBA" id="ARBA00023027"/>
    </source>
</evidence>
<keyword evidence="5" id="KW-0520">NAD</keyword>
<evidence type="ECO:0000313" key="9">
    <source>
        <dbReference type="EMBL" id="AFU67152.1"/>
    </source>
</evidence>
<dbReference type="Proteomes" id="UP000008514">
    <property type="component" value="Chromosome"/>
</dbReference>
<dbReference type="RefSeq" id="WP_015022772.1">
    <property type="nucleotide sequence ID" value="NC_018721.1"/>
</dbReference>
<evidence type="ECO:0000256" key="2">
    <source>
        <dbReference type="ARBA" id="ARBA00022448"/>
    </source>
</evidence>
<name>K4I956_PSYTT</name>
<dbReference type="InterPro" id="IPR050721">
    <property type="entry name" value="Trk_Ktr_HKT_K-transport"/>
</dbReference>
<dbReference type="Gene3D" id="3.30.70.1450">
    <property type="entry name" value="Regulator of K+ conductance, C-terminal domain"/>
    <property type="match status" value="2"/>
</dbReference>
<dbReference type="HOGENOM" id="CLU_046525_0_3_10"/>
<dbReference type="NCBIfam" id="NF007031">
    <property type="entry name" value="PRK09496.1-2"/>
    <property type="match status" value="1"/>
</dbReference>
<feature type="domain" description="RCK N-terminal" evidence="7">
    <location>
        <begin position="237"/>
        <end position="354"/>
    </location>
</feature>
<dbReference type="Gene3D" id="3.40.50.720">
    <property type="entry name" value="NAD(P)-binding Rossmann-like Domain"/>
    <property type="match status" value="2"/>
</dbReference>
<dbReference type="InterPro" id="IPR006036">
    <property type="entry name" value="K_uptake_TrkA"/>
</dbReference>
<keyword evidence="3" id="KW-0633">Potassium transport</keyword>
<dbReference type="SUPFAM" id="SSF51735">
    <property type="entry name" value="NAD(P)-binding Rossmann-fold domains"/>
    <property type="match status" value="2"/>
</dbReference>
<dbReference type="GO" id="GO:0005886">
    <property type="term" value="C:plasma membrane"/>
    <property type="evidence" value="ECO:0007669"/>
    <property type="project" value="InterPro"/>
</dbReference>
<dbReference type="GO" id="GO:0015079">
    <property type="term" value="F:potassium ion transmembrane transporter activity"/>
    <property type="evidence" value="ECO:0007669"/>
    <property type="project" value="InterPro"/>
</dbReference>
<evidence type="ECO:0000256" key="6">
    <source>
        <dbReference type="ARBA" id="ARBA00023065"/>
    </source>
</evidence>
<dbReference type="Pfam" id="PF02254">
    <property type="entry name" value="TrkA_N"/>
    <property type="match status" value="2"/>
</dbReference>
<feature type="domain" description="RCK N-terminal" evidence="7">
    <location>
        <begin position="1"/>
        <end position="115"/>
    </location>
</feature>
<dbReference type="InterPro" id="IPR003148">
    <property type="entry name" value="RCK_N"/>
</dbReference>
<dbReference type="STRING" id="313595.P700755_000079"/>
<dbReference type="PANTHER" id="PTHR43833:SF5">
    <property type="entry name" value="TRK SYSTEM POTASSIUM UPTAKE PROTEIN TRKA"/>
    <property type="match status" value="1"/>
</dbReference>
<dbReference type="NCBIfam" id="NF007039">
    <property type="entry name" value="PRK09496.3-2"/>
    <property type="match status" value="1"/>
</dbReference>
<reference evidence="9" key="1">
    <citation type="submission" date="2006-03" db="EMBL/GenBank/DDBJ databases">
        <authorList>
            <person name="Bowman J."/>
            <person name="Ferriera S."/>
            <person name="Johnson J."/>
            <person name="Kravitz S."/>
            <person name="Halpern A."/>
            <person name="Remington K."/>
            <person name="Beeson K."/>
            <person name="Tran B."/>
            <person name="Rogers Y.-H."/>
            <person name="Friedman R."/>
            <person name="Venter J.C."/>
        </authorList>
    </citation>
    <scope>NUCLEOTIDE SEQUENCE [LARGE SCALE GENOMIC DNA]</scope>
    <source>
        <strain evidence="9">ATCC 700755</strain>
    </source>
</reference>
<dbReference type="AlphaFoldDB" id="K4I956"/>
<evidence type="ECO:0000256" key="3">
    <source>
        <dbReference type="ARBA" id="ARBA00022538"/>
    </source>
</evidence>
<keyword evidence="4" id="KW-0630">Potassium</keyword>
<dbReference type="InterPro" id="IPR036291">
    <property type="entry name" value="NAD(P)-bd_dom_sf"/>
</dbReference>
<dbReference type="EMBL" id="CP003879">
    <property type="protein sequence ID" value="AFU67152.1"/>
    <property type="molecule type" value="Genomic_DNA"/>
</dbReference>
<dbReference type="OrthoDB" id="9775180at2"/>
<gene>
    <name evidence="9" type="ordered locus">P700755_000079</name>
</gene>
<dbReference type="KEGG" id="ptq:P700755_000079"/>
<evidence type="ECO:0000256" key="1">
    <source>
        <dbReference type="ARBA" id="ARBA00017378"/>
    </source>
</evidence>
<keyword evidence="2" id="KW-0813">Transport</keyword>
<evidence type="ECO:0000259" key="8">
    <source>
        <dbReference type="PROSITE" id="PS51202"/>
    </source>
</evidence>
<feature type="domain" description="RCK C-terminal" evidence="8">
    <location>
        <begin position="374"/>
        <end position="454"/>
    </location>
</feature>
<dbReference type="SUPFAM" id="SSF116726">
    <property type="entry name" value="TrkA C-terminal domain-like"/>
    <property type="match status" value="2"/>
</dbReference>
<reference evidence="9" key="2">
    <citation type="submission" date="2012-09" db="EMBL/GenBank/DDBJ databases">
        <title>The complete sequence of Psychroflexus torquis an extreme psychrophile from sea-ice that is stimulated by light.</title>
        <authorList>
            <person name="Feng S."/>
            <person name="Powell S.M."/>
            <person name="Bowman J.P."/>
        </authorList>
    </citation>
    <scope>NUCLEOTIDE SEQUENCE [LARGE SCALE GENOMIC DNA]</scope>
    <source>
        <strain evidence="9">ATCC 700755</strain>
    </source>
</reference>
<evidence type="ECO:0000256" key="4">
    <source>
        <dbReference type="ARBA" id="ARBA00022958"/>
    </source>
</evidence>
<protein>
    <recommendedName>
        <fullName evidence="1">Trk system potassium uptake protein TrkA</fullName>
    </recommendedName>
</protein>
<dbReference type="InterPro" id="IPR036721">
    <property type="entry name" value="RCK_C_sf"/>
</dbReference>
<proteinExistence type="predicted"/>
<dbReference type="NCBIfam" id="NF007038">
    <property type="entry name" value="PRK09496.2-6"/>
    <property type="match status" value="1"/>
</dbReference>